<organism evidence="1 2">
    <name type="scientific">Pedobacter hiemivivus</name>
    <dbReference type="NCBI Taxonomy" id="2530454"/>
    <lineage>
        <taxon>Bacteria</taxon>
        <taxon>Pseudomonadati</taxon>
        <taxon>Bacteroidota</taxon>
        <taxon>Sphingobacteriia</taxon>
        <taxon>Sphingobacteriales</taxon>
        <taxon>Sphingobacteriaceae</taxon>
        <taxon>Pedobacter</taxon>
    </lineage>
</organism>
<proteinExistence type="predicted"/>
<dbReference type="RefSeq" id="WP_131608043.1">
    <property type="nucleotide sequence ID" value="NZ_SJSM01000003.1"/>
</dbReference>
<protein>
    <recommendedName>
        <fullName evidence="3">Toxin-antitoxin system YwqK family antitoxin</fullName>
    </recommendedName>
</protein>
<dbReference type="EMBL" id="SJSM01000003">
    <property type="protein sequence ID" value="TCC97683.1"/>
    <property type="molecule type" value="Genomic_DNA"/>
</dbReference>
<keyword evidence="2" id="KW-1185">Reference proteome</keyword>
<sequence>MIRQYIRIFLLSLFFVGSVGVAMGQNYEKNYLTHKIIVNEEDRTIVAYVKPVKQISLDTDKRYYWFSNDRIKSTQGGFSGKLLNGRYEEFYANKNLKEKGSVDKGLKAGVWKRWDEKGKLKDDYTWDLGRMDGVYRKYDSVGKVLEMGKYKNDLLNGKQYTYAGTGVKELRYKDGKVVVRKKLRLPRFMGKLFDKKKKPKAA</sequence>
<dbReference type="Proteomes" id="UP000291117">
    <property type="component" value="Unassembled WGS sequence"/>
</dbReference>
<comment type="caution">
    <text evidence="1">The sequence shown here is derived from an EMBL/GenBank/DDBJ whole genome shotgun (WGS) entry which is preliminary data.</text>
</comment>
<reference evidence="1 2" key="1">
    <citation type="submission" date="2019-02" db="EMBL/GenBank/DDBJ databases">
        <title>Pedobacter sp. RP-3-8 sp. nov., isolated from Arctic soil.</title>
        <authorList>
            <person name="Dahal R.H."/>
        </authorList>
    </citation>
    <scope>NUCLEOTIDE SEQUENCE [LARGE SCALE GENOMIC DNA]</scope>
    <source>
        <strain evidence="1 2">RP-3-8</strain>
    </source>
</reference>
<evidence type="ECO:0000313" key="2">
    <source>
        <dbReference type="Proteomes" id="UP000291117"/>
    </source>
</evidence>
<evidence type="ECO:0008006" key="3">
    <source>
        <dbReference type="Google" id="ProtNLM"/>
    </source>
</evidence>
<dbReference type="OrthoDB" id="703600at2"/>
<dbReference type="AlphaFoldDB" id="A0A4R0NEH3"/>
<dbReference type="SUPFAM" id="SSF82185">
    <property type="entry name" value="Histone H3 K4-specific methyltransferase SET7/9 N-terminal domain"/>
    <property type="match status" value="1"/>
</dbReference>
<accession>A0A4R0NEH3</accession>
<gene>
    <name evidence="1" type="ORF">EZ444_07135</name>
</gene>
<evidence type="ECO:0000313" key="1">
    <source>
        <dbReference type="EMBL" id="TCC97683.1"/>
    </source>
</evidence>
<name>A0A4R0NEH3_9SPHI</name>
<dbReference type="Gene3D" id="3.90.930.1">
    <property type="match status" value="1"/>
</dbReference>